<keyword evidence="2" id="KW-1185">Reference proteome</keyword>
<dbReference type="RefSeq" id="WP_110127323.1">
    <property type="nucleotide sequence ID" value="NZ_QHLY01000012.1"/>
</dbReference>
<dbReference type="EMBL" id="QHLY01000012">
    <property type="protein sequence ID" value="PXA67644.1"/>
    <property type="molecule type" value="Genomic_DNA"/>
</dbReference>
<dbReference type="Proteomes" id="UP000246722">
    <property type="component" value="Unassembled WGS sequence"/>
</dbReference>
<reference evidence="1 2" key="1">
    <citation type="submission" date="2018-05" db="EMBL/GenBank/DDBJ databases">
        <title>Genetic diversity of glacier-inhabiting Cryobacterium bacteria in China and description of Cryobacterium mengkeensis sp. nov. and Arthrobacter glacialis sp. nov.</title>
        <authorList>
            <person name="Liu Q."/>
            <person name="Xin Y.-H."/>
        </authorList>
    </citation>
    <scope>NUCLEOTIDE SEQUENCE [LARGE SCALE GENOMIC DNA]</scope>
    <source>
        <strain evidence="1 2">SK-1</strain>
    </source>
</reference>
<evidence type="ECO:0008006" key="3">
    <source>
        <dbReference type="Google" id="ProtNLM"/>
    </source>
</evidence>
<sequence length="81" mass="9232">MIGFGAAPETTSCSRAGCRESALWRLDWRNPRIHTEERVKTWLACAEHVDFLRDFLSTRDFPLRVSPLTPTNVDSSESEHA</sequence>
<evidence type="ECO:0000313" key="1">
    <source>
        <dbReference type="EMBL" id="PXA67644.1"/>
    </source>
</evidence>
<dbReference type="OrthoDB" id="5193525at2"/>
<comment type="caution">
    <text evidence="1">The sequence shown here is derived from an EMBL/GenBank/DDBJ whole genome shotgun (WGS) entry which is preliminary data.</text>
</comment>
<gene>
    <name evidence="1" type="ORF">CTB96_13135</name>
</gene>
<proteinExistence type="predicted"/>
<protein>
    <recommendedName>
        <fullName evidence="3">Acetone carboxylase</fullName>
    </recommendedName>
</protein>
<name>A0A317ZSD7_9MICO</name>
<accession>A0A317ZSD7</accession>
<evidence type="ECO:0000313" key="2">
    <source>
        <dbReference type="Proteomes" id="UP000246722"/>
    </source>
</evidence>
<dbReference type="AlphaFoldDB" id="A0A317ZSD7"/>
<organism evidence="1 2">
    <name type="scientific">Cryobacterium arcticum</name>
    <dbReference type="NCBI Taxonomy" id="670052"/>
    <lineage>
        <taxon>Bacteria</taxon>
        <taxon>Bacillati</taxon>
        <taxon>Actinomycetota</taxon>
        <taxon>Actinomycetes</taxon>
        <taxon>Micrococcales</taxon>
        <taxon>Microbacteriaceae</taxon>
        <taxon>Cryobacterium</taxon>
    </lineage>
</organism>